<evidence type="ECO:0000313" key="4">
    <source>
        <dbReference type="EMBL" id="GAA2132436.1"/>
    </source>
</evidence>
<dbReference type="EMBL" id="BAAAPF010000145">
    <property type="protein sequence ID" value="GAA2132436.1"/>
    <property type="molecule type" value="Genomic_DNA"/>
</dbReference>
<evidence type="ECO:0000259" key="3">
    <source>
        <dbReference type="Pfam" id="PF07811"/>
    </source>
</evidence>
<comment type="caution">
    <text evidence="4">The sequence shown here is derived from an EMBL/GenBank/DDBJ whole genome shotgun (WGS) entry which is preliminary data.</text>
</comment>
<feature type="domain" description="TadE-like" evidence="3">
    <location>
        <begin position="48"/>
        <end position="90"/>
    </location>
</feature>
<keyword evidence="5" id="KW-1185">Reference proteome</keyword>
<dbReference type="RefSeq" id="WP_344291454.1">
    <property type="nucleotide sequence ID" value="NZ_BAAAPF010000145.1"/>
</dbReference>
<keyword evidence="2" id="KW-0812">Transmembrane</keyword>
<evidence type="ECO:0000256" key="2">
    <source>
        <dbReference type="SAM" id="Phobius"/>
    </source>
</evidence>
<organism evidence="4 5">
    <name type="scientific">Streptomyces synnematoformans</name>
    <dbReference type="NCBI Taxonomy" id="415721"/>
    <lineage>
        <taxon>Bacteria</taxon>
        <taxon>Bacillati</taxon>
        <taxon>Actinomycetota</taxon>
        <taxon>Actinomycetes</taxon>
        <taxon>Kitasatosporales</taxon>
        <taxon>Streptomycetaceae</taxon>
        <taxon>Streptomyces</taxon>
    </lineage>
</organism>
<name>A0ABP5KH47_9ACTN</name>
<feature type="transmembrane region" description="Helical" evidence="2">
    <location>
        <begin position="54"/>
        <end position="77"/>
    </location>
</feature>
<reference evidence="5" key="1">
    <citation type="journal article" date="2019" name="Int. J. Syst. Evol. Microbiol.">
        <title>The Global Catalogue of Microorganisms (GCM) 10K type strain sequencing project: providing services to taxonomists for standard genome sequencing and annotation.</title>
        <authorList>
            <consortium name="The Broad Institute Genomics Platform"/>
            <consortium name="The Broad Institute Genome Sequencing Center for Infectious Disease"/>
            <person name="Wu L."/>
            <person name="Ma J."/>
        </authorList>
    </citation>
    <scope>NUCLEOTIDE SEQUENCE [LARGE SCALE GENOMIC DNA]</scope>
    <source>
        <strain evidence="5">JCM 15481</strain>
    </source>
</reference>
<proteinExistence type="predicted"/>
<dbReference type="Pfam" id="PF07811">
    <property type="entry name" value="TadE"/>
    <property type="match status" value="1"/>
</dbReference>
<feature type="region of interest" description="Disordered" evidence="1">
    <location>
        <begin position="1"/>
        <end position="41"/>
    </location>
</feature>
<gene>
    <name evidence="4" type="ORF">GCM10009802_40780</name>
</gene>
<keyword evidence="2" id="KW-1133">Transmembrane helix</keyword>
<protein>
    <submittedName>
        <fullName evidence="4">Pilus assembly protein</fullName>
    </submittedName>
</protein>
<evidence type="ECO:0000256" key="1">
    <source>
        <dbReference type="SAM" id="MobiDB-lite"/>
    </source>
</evidence>
<keyword evidence="2" id="KW-0472">Membrane</keyword>
<dbReference type="Proteomes" id="UP001500443">
    <property type="component" value="Unassembled WGS sequence"/>
</dbReference>
<evidence type="ECO:0000313" key="5">
    <source>
        <dbReference type="Proteomes" id="UP001500443"/>
    </source>
</evidence>
<sequence length="173" mass="18183">MASRGGTRAPAPPWLRRRLDACRGDGGGGGGDTGAGSGRRGAFGSDRGMSAIEFVLLTPVLYFMIFATVQFGLYFFADHVAQATAQAGAREARRTAESNPGAWQGLALAKAQERLDTVGPKLLTSPDIDPYVSDNDRVGVAVEGGVVNVFPFIDLTARAESEGPIERFVPDPG</sequence>
<dbReference type="InterPro" id="IPR012495">
    <property type="entry name" value="TadE-like_dom"/>
</dbReference>
<accession>A0ABP5KH47</accession>
<feature type="compositionally biased region" description="Gly residues" evidence="1">
    <location>
        <begin position="24"/>
        <end position="41"/>
    </location>
</feature>